<accession>A0A812WQX7</accession>
<evidence type="ECO:0000313" key="3">
    <source>
        <dbReference type="Proteomes" id="UP000649617"/>
    </source>
</evidence>
<feature type="region of interest" description="Disordered" evidence="1">
    <location>
        <begin position="273"/>
        <end position="378"/>
    </location>
</feature>
<dbReference type="EMBL" id="CAJNIZ010044715">
    <property type="protein sequence ID" value="CAE7698878.1"/>
    <property type="molecule type" value="Genomic_DNA"/>
</dbReference>
<feature type="compositionally biased region" description="Low complexity" evidence="1">
    <location>
        <begin position="425"/>
        <end position="442"/>
    </location>
</feature>
<protein>
    <submittedName>
        <fullName evidence="2">Uncharacterized protein</fullName>
    </submittedName>
</protein>
<comment type="caution">
    <text evidence="2">The sequence shown here is derived from an EMBL/GenBank/DDBJ whole genome shotgun (WGS) entry which is preliminary data.</text>
</comment>
<feature type="compositionally biased region" description="Low complexity" evidence="1">
    <location>
        <begin position="674"/>
        <end position="687"/>
    </location>
</feature>
<proteinExistence type="predicted"/>
<feature type="compositionally biased region" description="Acidic residues" evidence="1">
    <location>
        <begin position="327"/>
        <end position="341"/>
    </location>
</feature>
<name>A0A812WQX7_SYMPI</name>
<feature type="compositionally biased region" description="Basic and acidic residues" evidence="1">
    <location>
        <begin position="21"/>
        <end position="36"/>
    </location>
</feature>
<gene>
    <name evidence="2" type="ORF">SPIL2461_LOCUS19640</name>
</gene>
<reference evidence="2" key="1">
    <citation type="submission" date="2021-02" db="EMBL/GenBank/DDBJ databases">
        <authorList>
            <person name="Dougan E. K."/>
            <person name="Rhodes N."/>
            <person name="Thang M."/>
            <person name="Chan C."/>
        </authorList>
    </citation>
    <scope>NUCLEOTIDE SEQUENCE</scope>
</reference>
<sequence length="795" mass="87060">MPSLQVGRASQGCSNEEELEKELVESRAAEERLERDLTQARRSEDLIRDQLQAAEQQNEELAAKSAEIKELTERLQKETSLREETQVDLQKKISDLTSASAENTDLAERLQKETSLRVEKEKEVIAHVKERAAAEKERVQDHRLLLFNHRQLISWEERKTLSDMLDKAVASMRRGFAKIEFLQASASQAYRHLLSTATETVEIIRQKKASLSCPASPRNLWRDGQPFTCLSFRGLAYGSEMAVVEEQLSTQQTMAARLSAEEKALKVQLKRLRAAAGTEDTRREEHAARTSKAAGRPSQPSHGKVPSADLQQMAAAASAAEGQLPVDDVEHDSDEDLDGEAAGDGAPQSPAKDSKRRRKISRQEAANPDDALAQQLKDNAALSQELEALRKQLQDLKNAASAEVATGTGSLSPTRARRNSRVHISEPSGESAGDASASPSARSRSRRSSSRRSVSAAARRSSAKPAEEAPVSEEQRQENEVKLKDLIAACQKLAEEKEAFEKELASIEDKIRRVKSMDSGGAVALLKQDVQQEKKVESSEVKELKAEIKKKTSQVNAMRRTWQEMQGSNKRGSASAAVEEERQREVAKRFAHVLSFLRAAKAAELSKEAENAGLVTESGNAEVVGRSASKFLLSIRKDKMEAKLTENIKAQEPAPPASPVGQRRPSITRNALIAPSPLASPVASPVLTPTPDEQGTSRQGFNRIMAEAMTGHRSSIAGPQHSATSSDDESVSRPSRRVSASSSSLQVPRTSDDGEVRRRSFNNILEKARMRKPKEEVVLSPGAKANAAVRFASDG</sequence>
<feature type="compositionally biased region" description="Polar residues" evidence="1">
    <location>
        <begin position="691"/>
        <end position="700"/>
    </location>
</feature>
<feature type="compositionally biased region" description="Basic and acidic residues" evidence="1">
    <location>
        <begin position="279"/>
        <end position="288"/>
    </location>
</feature>
<organism evidence="2 3">
    <name type="scientific">Symbiodinium pilosum</name>
    <name type="common">Dinoflagellate</name>
    <dbReference type="NCBI Taxonomy" id="2952"/>
    <lineage>
        <taxon>Eukaryota</taxon>
        <taxon>Sar</taxon>
        <taxon>Alveolata</taxon>
        <taxon>Dinophyceae</taxon>
        <taxon>Suessiales</taxon>
        <taxon>Symbiodiniaceae</taxon>
        <taxon>Symbiodinium</taxon>
    </lineage>
</organism>
<dbReference type="AlphaFoldDB" id="A0A812WQX7"/>
<dbReference type="Proteomes" id="UP000649617">
    <property type="component" value="Unassembled WGS sequence"/>
</dbReference>
<evidence type="ECO:0000256" key="1">
    <source>
        <dbReference type="SAM" id="MobiDB-lite"/>
    </source>
</evidence>
<keyword evidence="3" id="KW-1185">Reference proteome</keyword>
<feature type="compositionally biased region" description="Low complexity" evidence="1">
    <location>
        <begin position="451"/>
        <end position="460"/>
    </location>
</feature>
<feature type="region of interest" description="Disordered" evidence="1">
    <location>
        <begin position="398"/>
        <end position="480"/>
    </location>
</feature>
<feature type="region of interest" description="Disordered" evidence="1">
    <location>
        <begin position="674"/>
        <end position="758"/>
    </location>
</feature>
<evidence type="ECO:0000313" key="2">
    <source>
        <dbReference type="EMBL" id="CAE7698878.1"/>
    </source>
</evidence>
<feature type="region of interest" description="Disordered" evidence="1">
    <location>
        <begin position="1"/>
        <end position="36"/>
    </location>
</feature>